<gene>
    <name evidence="1" type="ORF">BOVATA_006970</name>
</gene>
<dbReference type="OrthoDB" id="365613at2759"/>
<organism evidence="1 2">
    <name type="scientific">Babesia ovata</name>
    <dbReference type="NCBI Taxonomy" id="189622"/>
    <lineage>
        <taxon>Eukaryota</taxon>
        <taxon>Sar</taxon>
        <taxon>Alveolata</taxon>
        <taxon>Apicomplexa</taxon>
        <taxon>Aconoidasida</taxon>
        <taxon>Piroplasmida</taxon>
        <taxon>Babesiidae</taxon>
        <taxon>Babesia</taxon>
    </lineage>
</organism>
<sequence>MSREVIAELERKYSKATPVRDGVVKVPPKEADVCGVSSPEQHTIHIATPPKEPAGTDADEPVDKAAIMAKLASNCPNMSPAFRLIADAKLCLKGNNQSPDALHRRGV</sequence>
<dbReference type="VEuPathDB" id="PiroplasmaDB:BOVATA_006970"/>
<name>A0A2H6K886_9APIC</name>
<protein>
    <submittedName>
        <fullName evidence="1">Family transcriptional regulator, putative</fullName>
    </submittedName>
</protein>
<dbReference type="RefSeq" id="XP_028865447.1">
    <property type="nucleotide sequence ID" value="XM_029009614.1"/>
</dbReference>
<dbReference type="AlphaFoldDB" id="A0A2H6K886"/>
<keyword evidence="2" id="KW-1185">Reference proteome</keyword>
<evidence type="ECO:0000313" key="2">
    <source>
        <dbReference type="Proteomes" id="UP000236319"/>
    </source>
</evidence>
<comment type="caution">
    <text evidence="1">The sequence shown here is derived from an EMBL/GenBank/DDBJ whole genome shotgun (WGS) entry which is preliminary data.</text>
</comment>
<accession>A0A2H6K886</accession>
<dbReference type="Proteomes" id="UP000236319">
    <property type="component" value="Unassembled WGS sequence"/>
</dbReference>
<dbReference type="GeneID" id="39872974"/>
<proteinExistence type="predicted"/>
<dbReference type="EMBL" id="BDSA01000001">
    <property type="protein sequence ID" value="GBE59204.1"/>
    <property type="molecule type" value="Genomic_DNA"/>
</dbReference>
<reference evidence="1 2" key="1">
    <citation type="journal article" date="2017" name="BMC Genomics">
        <title>Whole-genome assembly of Babesia ovata and comparative genomics between closely related pathogens.</title>
        <authorList>
            <person name="Yamagishi J."/>
            <person name="Asada M."/>
            <person name="Hakimi H."/>
            <person name="Tanaka T.Q."/>
            <person name="Sugimoto C."/>
            <person name="Kawazu S."/>
        </authorList>
    </citation>
    <scope>NUCLEOTIDE SEQUENCE [LARGE SCALE GENOMIC DNA]</scope>
    <source>
        <strain evidence="1 2">Miyake</strain>
    </source>
</reference>
<evidence type="ECO:0000313" key="1">
    <source>
        <dbReference type="EMBL" id="GBE59204.1"/>
    </source>
</evidence>